<dbReference type="Pfam" id="PF00096">
    <property type="entry name" value="zf-C2H2"/>
    <property type="match status" value="3"/>
</dbReference>
<evidence type="ECO:0000256" key="2">
    <source>
        <dbReference type="ARBA" id="ARBA00022723"/>
    </source>
</evidence>
<evidence type="ECO:0000256" key="10">
    <source>
        <dbReference type="SAM" id="MobiDB-lite"/>
    </source>
</evidence>
<dbReference type="AlphaFoldDB" id="A0AAJ7T2N0"/>
<keyword evidence="4 9" id="KW-0863">Zinc-finger</keyword>
<evidence type="ECO:0000313" key="13">
    <source>
        <dbReference type="RefSeq" id="XP_032810221.1"/>
    </source>
</evidence>
<evidence type="ECO:0000256" key="1">
    <source>
        <dbReference type="ARBA" id="ARBA00004123"/>
    </source>
</evidence>
<comment type="subcellular location">
    <subcellularLocation>
        <location evidence="1">Nucleus</location>
    </subcellularLocation>
</comment>
<dbReference type="GO" id="GO:0005634">
    <property type="term" value="C:nucleus"/>
    <property type="evidence" value="ECO:0007669"/>
    <property type="project" value="UniProtKB-SubCell"/>
</dbReference>
<keyword evidence="2" id="KW-0479">Metal-binding</keyword>
<evidence type="ECO:0000256" key="5">
    <source>
        <dbReference type="ARBA" id="ARBA00022833"/>
    </source>
</evidence>
<dbReference type="GO" id="GO:0000978">
    <property type="term" value="F:RNA polymerase II cis-regulatory region sequence-specific DNA binding"/>
    <property type="evidence" value="ECO:0007669"/>
    <property type="project" value="TreeGrafter"/>
</dbReference>
<gene>
    <name evidence="13" type="primary">LOC116942417</name>
</gene>
<keyword evidence="8" id="KW-0539">Nucleus</keyword>
<dbReference type="FunFam" id="3.30.160.60:FF:000417">
    <property type="entry name" value="Zinc finger protein"/>
    <property type="match status" value="1"/>
</dbReference>
<dbReference type="PANTHER" id="PTHR23235:SF120">
    <property type="entry name" value="KRUPPEL-LIKE FACTOR 15"/>
    <property type="match status" value="1"/>
</dbReference>
<dbReference type="GeneID" id="116942417"/>
<dbReference type="SMART" id="SM00355">
    <property type="entry name" value="ZnF_C2H2"/>
    <property type="match status" value="3"/>
</dbReference>
<evidence type="ECO:0000256" key="7">
    <source>
        <dbReference type="ARBA" id="ARBA00023163"/>
    </source>
</evidence>
<evidence type="ECO:0000259" key="11">
    <source>
        <dbReference type="PROSITE" id="PS50157"/>
    </source>
</evidence>
<dbReference type="Gene3D" id="3.30.160.60">
    <property type="entry name" value="Classic Zinc Finger"/>
    <property type="match status" value="3"/>
</dbReference>
<evidence type="ECO:0000256" key="4">
    <source>
        <dbReference type="ARBA" id="ARBA00022771"/>
    </source>
</evidence>
<dbReference type="FunFam" id="3.30.160.60:FF:001289">
    <property type="entry name" value="Zinc finger protein 574"/>
    <property type="match status" value="1"/>
</dbReference>
<keyword evidence="5" id="KW-0862">Zinc</keyword>
<feature type="region of interest" description="Disordered" evidence="10">
    <location>
        <begin position="245"/>
        <end position="338"/>
    </location>
</feature>
<dbReference type="RefSeq" id="XP_032810221.1">
    <property type="nucleotide sequence ID" value="XM_032954330.1"/>
</dbReference>
<evidence type="ECO:0000256" key="3">
    <source>
        <dbReference type="ARBA" id="ARBA00022737"/>
    </source>
</evidence>
<dbReference type="FunFam" id="3.30.160.60:FF:000446">
    <property type="entry name" value="Zinc finger protein"/>
    <property type="match status" value="1"/>
</dbReference>
<dbReference type="InterPro" id="IPR013087">
    <property type="entry name" value="Znf_C2H2_type"/>
</dbReference>
<organism evidence="12 13">
    <name type="scientific">Petromyzon marinus</name>
    <name type="common">Sea lamprey</name>
    <dbReference type="NCBI Taxonomy" id="7757"/>
    <lineage>
        <taxon>Eukaryota</taxon>
        <taxon>Metazoa</taxon>
        <taxon>Chordata</taxon>
        <taxon>Craniata</taxon>
        <taxon>Vertebrata</taxon>
        <taxon>Cyclostomata</taxon>
        <taxon>Hyperoartia</taxon>
        <taxon>Petromyzontiformes</taxon>
        <taxon>Petromyzontidae</taxon>
        <taxon>Petromyzon</taxon>
    </lineage>
</organism>
<accession>A0AAJ7T2N0</accession>
<protein>
    <submittedName>
        <fullName evidence="13">B-cell lymphoma/leukemia 11B-like isoform X2</fullName>
    </submittedName>
</protein>
<dbReference type="PROSITE" id="PS50157">
    <property type="entry name" value="ZINC_FINGER_C2H2_2"/>
    <property type="match status" value="3"/>
</dbReference>
<feature type="compositionally biased region" description="Acidic residues" evidence="10">
    <location>
        <begin position="177"/>
        <end position="191"/>
    </location>
</feature>
<feature type="region of interest" description="Disordered" evidence="10">
    <location>
        <begin position="141"/>
        <end position="210"/>
    </location>
</feature>
<reference evidence="13" key="1">
    <citation type="submission" date="2025-08" db="UniProtKB">
        <authorList>
            <consortium name="RefSeq"/>
        </authorList>
    </citation>
    <scope>IDENTIFICATION</scope>
    <source>
        <tissue evidence="13">Sperm</tissue>
    </source>
</reference>
<sequence>MACAATASWSEDFPAWLEAQGVNAEVAQAMDSELGIRDYGVLRACVRDGLVRAELLATARDRLPFGFYAVLRQVVKALQGAEHHDGETTAQSETAALRMDLVLSSLVDVLVALFGGLSRELSMSMEKLGSMDVAYVGGLSTPSNSGGTKYRPPEGDHLTAKLPNDYSNHNDTGEFTNAEDEPSSAVEEFEERDFNGESGEVPEASTGGVATGIRSVETGVTDQRSWYGVKMEACEDERSAAAASAVVASAAHPPSRRGAEGGSRRLSWGEPGHQMDAAPLNAPAESAGGKGGGFGLARGEASSLEFAPGGDEGNHASWQGPADPVAVATTSTQHPGQGTPLHSGFIIQEVTSLQVSTTQRTRVTRATRLPARPVLPARGKLQCNSDDPLVSAAATATDPAAASGTRISERGARPYTGAVMAPARWRWRGRRAGASIGASGDVGGERRHTCAQCGWRFARSDSLTVHMRTHTGERPHVCDVCGKAFSHRSNLKSHRLTHTGEKPYRCRSCDRGFTRFSTLKTHQLRHAERDVLLLALGRHDRGDEVGREERRVDEVEEEEEEPCSTFYADVDVASMEGGQRFVSP</sequence>
<dbReference type="SUPFAM" id="SSF57667">
    <property type="entry name" value="beta-beta-alpha zinc fingers"/>
    <property type="match status" value="2"/>
</dbReference>
<keyword evidence="3" id="KW-0677">Repeat</keyword>
<dbReference type="GO" id="GO:0000981">
    <property type="term" value="F:DNA-binding transcription factor activity, RNA polymerase II-specific"/>
    <property type="evidence" value="ECO:0007669"/>
    <property type="project" value="TreeGrafter"/>
</dbReference>
<name>A0AAJ7T2N0_PETMA</name>
<keyword evidence="6" id="KW-0805">Transcription regulation</keyword>
<evidence type="ECO:0000313" key="12">
    <source>
        <dbReference type="Proteomes" id="UP001318040"/>
    </source>
</evidence>
<proteinExistence type="predicted"/>
<keyword evidence="7" id="KW-0804">Transcription</keyword>
<dbReference type="GO" id="GO:0008270">
    <property type="term" value="F:zinc ion binding"/>
    <property type="evidence" value="ECO:0007669"/>
    <property type="project" value="UniProtKB-KW"/>
</dbReference>
<feature type="compositionally biased region" description="Polar residues" evidence="10">
    <location>
        <begin position="165"/>
        <end position="175"/>
    </location>
</feature>
<evidence type="ECO:0000256" key="6">
    <source>
        <dbReference type="ARBA" id="ARBA00023015"/>
    </source>
</evidence>
<dbReference type="Proteomes" id="UP001318040">
    <property type="component" value="Chromosome 1"/>
</dbReference>
<feature type="domain" description="C2H2-type" evidence="11">
    <location>
        <begin position="448"/>
        <end position="475"/>
    </location>
</feature>
<dbReference type="PROSITE" id="PS00028">
    <property type="entry name" value="ZINC_FINGER_C2H2_1"/>
    <property type="match status" value="3"/>
</dbReference>
<feature type="domain" description="C2H2-type" evidence="11">
    <location>
        <begin position="476"/>
        <end position="503"/>
    </location>
</feature>
<dbReference type="PANTHER" id="PTHR23235">
    <property type="entry name" value="KRUEPPEL-LIKE TRANSCRIPTION FACTOR"/>
    <property type="match status" value="1"/>
</dbReference>
<dbReference type="InterPro" id="IPR036236">
    <property type="entry name" value="Znf_C2H2_sf"/>
</dbReference>
<evidence type="ECO:0000256" key="9">
    <source>
        <dbReference type="PROSITE-ProRule" id="PRU00042"/>
    </source>
</evidence>
<evidence type="ECO:0000256" key="8">
    <source>
        <dbReference type="ARBA" id="ARBA00023242"/>
    </source>
</evidence>
<feature type="domain" description="C2H2-type" evidence="11">
    <location>
        <begin position="504"/>
        <end position="531"/>
    </location>
</feature>
<keyword evidence="12" id="KW-1185">Reference proteome</keyword>